<dbReference type="Proteomes" id="UP000315082">
    <property type="component" value="Chromosome"/>
</dbReference>
<protein>
    <recommendedName>
        <fullName evidence="3">Carboxypeptidase regulatory-like domain-containing protein</fullName>
    </recommendedName>
</protein>
<dbReference type="PROSITE" id="PS51257">
    <property type="entry name" value="PROKAR_LIPOPROTEIN"/>
    <property type="match status" value="1"/>
</dbReference>
<dbReference type="KEGG" id="rcf:Poly24_07060"/>
<sequence length="80" mass="8220">MFKFVLGLTCVSFGLGCSGSSVPETYPISGTVTYQGAPVADATITFSPTAGRPASGTTDDGGTFQLTTFDEAAKRSSRMV</sequence>
<dbReference type="AlphaFoldDB" id="A0A518JN85"/>
<gene>
    <name evidence="1" type="ORF">Poly24_07060</name>
</gene>
<reference evidence="1 2" key="1">
    <citation type="submission" date="2019-02" db="EMBL/GenBank/DDBJ databases">
        <title>Deep-cultivation of Planctomycetes and their phenomic and genomic characterization uncovers novel biology.</title>
        <authorList>
            <person name="Wiegand S."/>
            <person name="Jogler M."/>
            <person name="Boedeker C."/>
            <person name="Pinto D."/>
            <person name="Vollmers J."/>
            <person name="Rivas-Marin E."/>
            <person name="Kohn T."/>
            <person name="Peeters S.H."/>
            <person name="Heuer A."/>
            <person name="Rast P."/>
            <person name="Oberbeckmann S."/>
            <person name="Bunk B."/>
            <person name="Jeske O."/>
            <person name="Meyerdierks A."/>
            <person name="Storesund J.E."/>
            <person name="Kallscheuer N."/>
            <person name="Luecker S."/>
            <person name="Lage O.M."/>
            <person name="Pohl T."/>
            <person name="Merkel B.J."/>
            <person name="Hornburger P."/>
            <person name="Mueller R.-W."/>
            <person name="Bruemmer F."/>
            <person name="Labrenz M."/>
            <person name="Spormann A.M."/>
            <person name="Op den Camp H."/>
            <person name="Overmann J."/>
            <person name="Amann R."/>
            <person name="Jetten M.S.M."/>
            <person name="Mascher T."/>
            <person name="Medema M.H."/>
            <person name="Devos D.P."/>
            <person name="Kaster A.-K."/>
            <person name="Ovreas L."/>
            <person name="Rohde M."/>
            <person name="Galperin M.Y."/>
            <person name="Jogler C."/>
        </authorList>
    </citation>
    <scope>NUCLEOTIDE SEQUENCE [LARGE SCALE GENOMIC DNA]</scope>
    <source>
        <strain evidence="1 2">Poly24</strain>
    </source>
</reference>
<proteinExistence type="predicted"/>
<dbReference type="SUPFAM" id="SSF49464">
    <property type="entry name" value="Carboxypeptidase regulatory domain-like"/>
    <property type="match status" value="1"/>
</dbReference>
<dbReference type="InterPro" id="IPR008969">
    <property type="entry name" value="CarboxyPept-like_regulatory"/>
</dbReference>
<evidence type="ECO:0000313" key="2">
    <source>
        <dbReference type="Proteomes" id="UP000315082"/>
    </source>
</evidence>
<organism evidence="1 2">
    <name type="scientific">Rosistilla carotiformis</name>
    <dbReference type="NCBI Taxonomy" id="2528017"/>
    <lineage>
        <taxon>Bacteria</taxon>
        <taxon>Pseudomonadati</taxon>
        <taxon>Planctomycetota</taxon>
        <taxon>Planctomycetia</taxon>
        <taxon>Pirellulales</taxon>
        <taxon>Pirellulaceae</taxon>
        <taxon>Rosistilla</taxon>
    </lineage>
</organism>
<evidence type="ECO:0000313" key="1">
    <source>
        <dbReference type="EMBL" id="QDV67015.1"/>
    </source>
</evidence>
<keyword evidence="2" id="KW-1185">Reference proteome</keyword>
<evidence type="ECO:0008006" key="3">
    <source>
        <dbReference type="Google" id="ProtNLM"/>
    </source>
</evidence>
<accession>A0A518JN85</accession>
<dbReference type="EMBL" id="CP036348">
    <property type="protein sequence ID" value="QDV67015.1"/>
    <property type="molecule type" value="Genomic_DNA"/>
</dbReference>
<name>A0A518JN85_9BACT</name>